<evidence type="ECO:0000313" key="1">
    <source>
        <dbReference type="EMBL" id="KKU49073.1"/>
    </source>
</evidence>
<keyword evidence="1" id="KW-0347">Helicase</keyword>
<name>A0A0G1T4F0_UNCKA</name>
<keyword evidence="1" id="KW-0378">Hydrolase</keyword>
<organism evidence="1 2">
    <name type="scientific">candidate division WWE3 bacterium GW2011_GWA2_46_9</name>
    <dbReference type="NCBI Taxonomy" id="1619111"/>
    <lineage>
        <taxon>Bacteria</taxon>
        <taxon>Katanobacteria</taxon>
    </lineage>
</organism>
<evidence type="ECO:0000313" key="2">
    <source>
        <dbReference type="Proteomes" id="UP000033946"/>
    </source>
</evidence>
<dbReference type="Proteomes" id="UP000033946">
    <property type="component" value="Unassembled WGS sequence"/>
</dbReference>
<dbReference type="AlphaFoldDB" id="A0A0G1T4F0"/>
<dbReference type="InterPro" id="IPR027417">
    <property type="entry name" value="P-loop_NTPase"/>
</dbReference>
<sequence>LAEIDLKLRGKGDLYGIKQHGFERFKLADLEDLKLLEDANSDAQATFAKLADFPQLAQKVHKMYNGPVAEN</sequence>
<keyword evidence="1" id="KW-0547">Nucleotide-binding</keyword>
<accession>A0A0G1T4F0</accession>
<comment type="caution">
    <text evidence="1">The sequence shown here is derived from an EMBL/GenBank/DDBJ whole genome shotgun (WGS) entry which is preliminary data.</text>
</comment>
<dbReference type="EMBL" id="LCNE01000006">
    <property type="protein sequence ID" value="KKU49073.1"/>
    <property type="molecule type" value="Genomic_DNA"/>
</dbReference>
<dbReference type="Gene3D" id="3.40.50.300">
    <property type="entry name" value="P-loop containing nucleotide triphosphate hydrolases"/>
    <property type="match status" value="1"/>
</dbReference>
<dbReference type="GO" id="GO:0004386">
    <property type="term" value="F:helicase activity"/>
    <property type="evidence" value="ECO:0007669"/>
    <property type="project" value="UniProtKB-KW"/>
</dbReference>
<proteinExistence type="predicted"/>
<protein>
    <submittedName>
        <fullName evidence="1">ATP-dependent DNA helicase RecG</fullName>
    </submittedName>
</protein>
<gene>
    <name evidence="1" type="ORF">UX69_C0006G0001</name>
</gene>
<reference evidence="1 2" key="1">
    <citation type="journal article" date="2015" name="Nature">
        <title>rRNA introns, odd ribosomes, and small enigmatic genomes across a large radiation of phyla.</title>
        <authorList>
            <person name="Brown C.T."/>
            <person name="Hug L.A."/>
            <person name="Thomas B.C."/>
            <person name="Sharon I."/>
            <person name="Castelle C.J."/>
            <person name="Singh A."/>
            <person name="Wilkins M.J."/>
            <person name="Williams K.H."/>
            <person name="Banfield J.F."/>
        </authorList>
    </citation>
    <scope>NUCLEOTIDE SEQUENCE [LARGE SCALE GENOMIC DNA]</scope>
</reference>
<feature type="non-terminal residue" evidence="1">
    <location>
        <position position="1"/>
    </location>
</feature>
<keyword evidence="1" id="KW-0067">ATP-binding</keyword>